<dbReference type="InterPro" id="IPR026271">
    <property type="entry name" value="PRAME"/>
</dbReference>
<dbReference type="PANTHER" id="PTHR14224:SF81">
    <property type="entry name" value="PRAME FAMILY MEMBER 1-RELATED"/>
    <property type="match status" value="1"/>
</dbReference>
<evidence type="ECO:0000256" key="1">
    <source>
        <dbReference type="ARBA" id="ARBA00009608"/>
    </source>
</evidence>
<dbReference type="InterPro" id="IPR032675">
    <property type="entry name" value="LRR_dom_sf"/>
</dbReference>
<dbReference type="GO" id="GO:0045596">
    <property type="term" value="P:negative regulation of cell differentiation"/>
    <property type="evidence" value="ECO:0007669"/>
    <property type="project" value="InterPro"/>
</dbReference>
<dbReference type="PANTHER" id="PTHR14224">
    <property type="entry name" value="SIMILAR TO PREFERENTIALLY EXPRESSED ANTIGEN IN MELANOMA-LIKE 3"/>
    <property type="match status" value="1"/>
</dbReference>
<evidence type="ECO:0000313" key="4">
    <source>
        <dbReference type="Ensembl" id="ENSGGOP00000050685.1"/>
    </source>
</evidence>
<accession>A0A2I2ZTU6</accession>
<dbReference type="AlphaFoldDB" id="A0A2I2ZTU6"/>
<dbReference type="GeneTree" id="ENSGT01030000234531"/>
<keyword evidence="2" id="KW-0433">Leucine-rich repeat</keyword>
<organism evidence="4 5">
    <name type="scientific">Gorilla gorilla gorilla</name>
    <name type="common">Western lowland gorilla</name>
    <dbReference type="NCBI Taxonomy" id="9595"/>
    <lineage>
        <taxon>Eukaryota</taxon>
        <taxon>Metazoa</taxon>
        <taxon>Chordata</taxon>
        <taxon>Craniata</taxon>
        <taxon>Vertebrata</taxon>
        <taxon>Euteleostomi</taxon>
        <taxon>Mammalia</taxon>
        <taxon>Eutheria</taxon>
        <taxon>Euarchontoglires</taxon>
        <taxon>Primates</taxon>
        <taxon>Haplorrhini</taxon>
        <taxon>Catarrhini</taxon>
        <taxon>Hominidae</taxon>
        <taxon>Gorilla</taxon>
    </lineage>
</organism>
<dbReference type="Gene3D" id="3.80.10.10">
    <property type="entry name" value="Ribonuclease Inhibitor"/>
    <property type="match status" value="1"/>
</dbReference>
<dbReference type="GO" id="GO:0043066">
    <property type="term" value="P:negative regulation of apoptotic process"/>
    <property type="evidence" value="ECO:0007669"/>
    <property type="project" value="InterPro"/>
</dbReference>
<dbReference type="InParanoid" id="A0A2I2ZTU6"/>
<evidence type="ECO:0000256" key="2">
    <source>
        <dbReference type="ARBA" id="ARBA00022614"/>
    </source>
</evidence>
<dbReference type="FunCoup" id="A0A2I2ZTU6">
    <property type="interactions" value="5"/>
</dbReference>
<reference evidence="4" key="4">
    <citation type="submission" date="2025-09" db="UniProtKB">
        <authorList>
            <consortium name="Ensembl"/>
        </authorList>
    </citation>
    <scope>IDENTIFICATION</scope>
</reference>
<evidence type="ECO:0000256" key="3">
    <source>
        <dbReference type="ARBA" id="ARBA00022737"/>
    </source>
</evidence>
<dbReference type="Ensembl" id="ENSGGOT00000063240.1">
    <property type="protein sequence ID" value="ENSGGOP00000050685.1"/>
    <property type="gene ID" value="ENSGGOG00000026488.2"/>
</dbReference>
<name>A0A2I2ZTU6_GORGO</name>
<gene>
    <name evidence="4" type="primary">LOC101144003</name>
</gene>
<keyword evidence="5" id="KW-1185">Reference proteome</keyword>
<dbReference type="GO" id="GO:0043161">
    <property type="term" value="P:proteasome-mediated ubiquitin-dependent protein catabolic process"/>
    <property type="evidence" value="ECO:0000318"/>
    <property type="project" value="GO_Central"/>
</dbReference>
<reference evidence="4" key="3">
    <citation type="submission" date="2025-08" db="UniProtKB">
        <authorList>
            <consortium name="Ensembl"/>
        </authorList>
    </citation>
    <scope>IDENTIFICATION</scope>
</reference>
<proteinExistence type="inferred from homology"/>
<dbReference type="FunFam" id="3.80.10.10:FF:000079">
    <property type="entry name" value="PRAME family member 18"/>
    <property type="match status" value="1"/>
</dbReference>
<dbReference type="GO" id="GO:0008284">
    <property type="term" value="P:positive regulation of cell population proliferation"/>
    <property type="evidence" value="ECO:0007669"/>
    <property type="project" value="InterPro"/>
</dbReference>
<sequence>MSIQAPPRLLELAGQSLLRDQALSISAMEELPRVLYLPLFMEAFHRRHFQTLTVMVQAWPFTCLPLGSLMRTLHLETLKALLEGLHMLLTQKDRPRRWKLQVLDLRDVDENFWAIWPGAWALSCFPETMSKRQTAEDCPRMGEHQPLKVFIDICLKEIPQDECLRYLFQWVYQRRGLVHLCCSKLVNYLTPIKYLRKSLKIIYLNSIQELEIRNMSWPRLIRKLRCYLKEMKNLRKLVFSRCHHYTSDNELEGRLVAKFSSVFLRLEHLQLLKIKLITFLSGHLEQLIRCLQNPLENLELTYGYLLEEDMKCLSQYPSLSYPKHLNLSYVLLFRISLEPLGALLEKIAASLETLILEGCQIHYSQLSAILPGLSRCSQLTTFYFGRNCMSMGALKDLLRHTSGLSKLSLETYPAPEESLNSLVRVNWEIFTPLRAELMCTLREVRQPKRIFIGPTPCPSCGSSPSEELELHLCC</sequence>
<reference evidence="4 5" key="2">
    <citation type="journal article" date="2012" name="Nature">
        <title>Insights into hominid evolution from the gorilla genome sequence.</title>
        <authorList>
            <person name="Scally A."/>
            <person name="Dutheil J.Y."/>
            <person name="Hillier L.W."/>
            <person name="Jordan G.E."/>
            <person name="Goodhead I."/>
            <person name="Herrero J."/>
            <person name="Hobolth A."/>
            <person name="Lappalainen T."/>
            <person name="Mailund T."/>
            <person name="Marques-Bonet T."/>
            <person name="McCarthy S."/>
            <person name="Montgomery S.H."/>
            <person name="Schwalie P.C."/>
            <person name="Tang Y.A."/>
            <person name="Ward M.C."/>
            <person name="Xue Y."/>
            <person name="Yngvadottir B."/>
            <person name="Alkan C."/>
            <person name="Andersen L.N."/>
            <person name="Ayub Q."/>
            <person name="Ball E.V."/>
            <person name="Beal K."/>
            <person name="Bradley B.J."/>
            <person name="Chen Y."/>
            <person name="Clee C.M."/>
            <person name="Fitzgerald S."/>
            <person name="Graves T.A."/>
            <person name="Gu Y."/>
            <person name="Heath P."/>
            <person name="Heger A."/>
            <person name="Karakoc E."/>
            <person name="Kolb-Kokocinski A."/>
            <person name="Laird G.K."/>
            <person name="Lunter G."/>
            <person name="Meader S."/>
            <person name="Mort M."/>
            <person name="Mullikin J.C."/>
            <person name="Munch K."/>
            <person name="O'Connor T.D."/>
            <person name="Phillips A.D."/>
            <person name="Prado-Martinez J."/>
            <person name="Rogers A.S."/>
            <person name="Sajjadian S."/>
            <person name="Schmidt D."/>
            <person name="Shaw K."/>
            <person name="Simpson J.T."/>
            <person name="Stenson P.D."/>
            <person name="Turner D.J."/>
            <person name="Vigilant L."/>
            <person name="Vilella A.J."/>
            <person name="Whitener W."/>
            <person name="Zhu B."/>
            <person name="Cooper D.N."/>
            <person name="de Jong P."/>
            <person name="Dermitzakis E.T."/>
            <person name="Eichler E.E."/>
            <person name="Flicek P."/>
            <person name="Goldman N."/>
            <person name="Mundy N.I."/>
            <person name="Ning Z."/>
            <person name="Odom D.T."/>
            <person name="Ponting C.P."/>
            <person name="Quail M.A."/>
            <person name="Ryder O.A."/>
            <person name="Searle S.M."/>
            <person name="Warren W.C."/>
            <person name="Wilson R.K."/>
            <person name="Schierup M.H."/>
            <person name="Rogers J."/>
            <person name="Tyler-Smith C."/>
            <person name="Durbin R."/>
        </authorList>
    </citation>
    <scope>NUCLEOTIDE SEQUENCE [LARGE SCALE GENOMIC DNA]</scope>
</reference>
<dbReference type="Proteomes" id="UP000001519">
    <property type="component" value="Chromosome 1"/>
</dbReference>
<dbReference type="InterPro" id="IPR050694">
    <property type="entry name" value="LRRC14/PRAME"/>
</dbReference>
<dbReference type="KEGG" id="ggo:101144003"/>
<dbReference type="GO" id="GO:1990756">
    <property type="term" value="F:ubiquitin-like ligase-substrate adaptor activity"/>
    <property type="evidence" value="ECO:0000318"/>
    <property type="project" value="GO_Central"/>
</dbReference>
<dbReference type="STRING" id="9593.ENSGGOP00000050685"/>
<dbReference type="GO" id="GO:0031462">
    <property type="term" value="C:Cul2-RING ubiquitin ligase complex"/>
    <property type="evidence" value="ECO:0000318"/>
    <property type="project" value="GO_Central"/>
</dbReference>
<dbReference type="SUPFAM" id="SSF52047">
    <property type="entry name" value="RNI-like"/>
    <property type="match status" value="1"/>
</dbReference>
<dbReference type="EMBL" id="CABD030000874">
    <property type="status" value="NOT_ANNOTATED_CDS"/>
    <property type="molecule type" value="Genomic_DNA"/>
</dbReference>
<reference evidence="5" key="1">
    <citation type="submission" date="2011-05" db="EMBL/GenBank/DDBJ databases">
        <title>Insights into the evolution of the great apes provided by the gorilla genome.</title>
        <authorList>
            <person name="Scally A."/>
        </authorList>
    </citation>
    <scope>NUCLEOTIDE SEQUENCE [LARGE SCALE GENOMIC DNA]</scope>
</reference>
<comment type="similarity">
    <text evidence="1">Belongs to the PRAME family.</text>
</comment>
<dbReference type="GO" id="GO:0045892">
    <property type="term" value="P:negative regulation of DNA-templated transcription"/>
    <property type="evidence" value="ECO:0007669"/>
    <property type="project" value="InterPro"/>
</dbReference>
<dbReference type="GeneID" id="101144003"/>
<dbReference type="OMA" id="HMVLTQK"/>
<dbReference type="PIRSF" id="PIRSF038286">
    <property type="entry name" value="PRAME"/>
    <property type="match status" value="1"/>
</dbReference>
<keyword evidence="3" id="KW-0677">Repeat</keyword>
<evidence type="ECO:0000313" key="5">
    <source>
        <dbReference type="Proteomes" id="UP000001519"/>
    </source>
</evidence>
<dbReference type="GO" id="GO:0005737">
    <property type="term" value="C:cytoplasm"/>
    <property type="evidence" value="ECO:0000318"/>
    <property type="project" value="GO_Central"/>
</dbReference>
<protein>
    <submittedName>
        <fullName evidence="4">Uncharacterized protein</fullName>
    </submittedName>
</protein>